<organism evidence="1 2">
    <name type="scientific">Dothistroma septosporum (strain NZE10 / CBS 128990)</name>
    <name type="common">Red band needle blight fungus</name>
    <name type="synonym">Mycosphaerella pini</name>
    <dbReference type="NCBI Taxonomy" id="675120"/>
    <lineage>
        <taxon>Eukaryota</taxon>
        <taxon>Fungi</taxon>
        <taxon>Dikarya</taxon>
        <taxon>Ascomycota</taxon>
        <taxon>Pezizomycotina</taxon>
        <taxon>Dothideomycetes</taxon>
        <taxon>Dothideomycetidae</taxon>
        <taxon>Mycosphaerellales</taxon>
        <taxon>Mycosphaerellaceae</taxon>
        <taxon>Dothistroma</taxon>
    </lineage>
</organism>
<evidence type="ECO:0000313" key="1">
    <source>
        <dbReference type="EMBL" id="EME47071.1"/>
    </source>
</evidence>
<reference evidence="2" key="1">
    <citation type="journal article" date="2012" name="PLoS Genet.">
        <title>The genomes of the fungal plant pathogens Cladosporium fulvum and Dothistroma septosporum reveal adaptation to different hosts and lifestyles but also signatures of common ancestry.</title>
        <authorList>
            <person name="de Wit P.J.G.M."/>
            <person name="van der Burgt A."/>
            <person name="Oekmen B."/>
            <person name="Stergiopoulos I."/>
            <person name="Abd-Elsalam K.A."/>
            <person name="Aerts A.L."/>
            <person name="Bahkali A.H."/>
            <person name="Beenen H.G."/>
            <person name="Chettri P."/>
            <person name="Cox M.P."/>
            <person name="Datema E."/>
            <person name="de Vries R.P."/>
            <person name="Dhillon B."/>
            <person name="Ganley A.R."/>
            <person name="Griffiths S.A."/>
            <person name="Guo Y."/>
            <person name="Hamelin R.C."/>
            <person name="Henrissat B."/>
            <person name="Kabir M.S."/>
            <person name="Jashni M.K."/>
            <person name="Kema G."/>
            <person name="Klaubauf S."/>
            <person name="Lapidus A."/>
            <person name="Levasseur A."/>
            <person name="Lindquist E."/>
            <person name="Mehrabi R."/>
            <person name="Ohm R.A."/>
            <person name="Owen T.J."/>
            <person name="Salamov A."/>
            <person name="Schwelm A."/>
            <person name="Schijlen E."/>
            <person name="Sun H."/>
            <person name="van den Burg H.A."/>
            <person name="van Ham R.C.H.J."/>
            <person name="Zhang S."/>
            <person name="Goodwin S.B."/>
            <person name="Grigoriev I.V."/>
            <person name="Collemare J."/>
            <person name="Bradshaw R.E."/>
        </authorList>
    </citation>
    <scope>NUCLEOTIDE SEQUENCE [LARGE SCALE GENOMIC DNA]</scope>
    <source>
        <strain evidence="2">NZE10 / CBS 128990</strain>
    </source>
</reference>
<evidence type="ECO:0000313" key="2">
    <source>
        <dbReference type="Proteomes" id="UP000016933"/>
    </source>
</evidence>
<name>N1PUD4_DOTSN</name>
<dbReference type="AlphaFoldDB" id="N1PUD4"/>
<gene>
    <name evidence="1" type="ORF">DOTSEDRAFT_20882</name>
</gene>
<proteinExistence type="predicted"/>
<dbReference type="Proteomes" id="UP000016933">
    <property type="component" value="Unassembled WGS sequence"/>
</dbReference>
<dbReference type="EMBL" id="KB446536">
    <property type="protein sequence ID" value="EME47071.1"/>
    <property type="molecule type" value="Genomic_DNA"/>
</dbReference>
<accession>N1PUD4</accession>
<protein>
    <submittedName>
        <fullName evidence="1">Uncharacterized protein</fullName>
    </submittedName>
</protein>
<sequence>MRSKKIGMHKRIACKLSSVFTSKSEPSTPETLSTAPVASTLQMKQNGYPESCAEILPSGGPIELPAEPDRSLKVCSTVEIAAHISYLIRLLSTAINTRDLGSDSFIWEIFHPDYRFQQDEHLPELSSSLLEHNARMKTLIDSDATFWCNMKGSEDVVPKGEEIVEMLVKAHIVSHGISTVQRVVTWWKYEGKRWRCVKGVGRSDLTSGLPDY</sequence>
<reference evidence="1 2" key="2">
    <citation type="journal article" date="2012" name="PLoS Pathog.">
        <title>Diverse lifestyles and strategies of plant pathogenesis encoded in the genomes of eighteen Dothideomycetes fungi.</title>
        <authorList>
            <person name="Ohm R.A."/>
            <person name="Feau N."/>
            <person name="Henrissat B."/>
            <person name="Schoch C.L."/>
            <person name="Horwitz B.A."/>
            <person name="Barry K.W."/>
            <person name="Condon B.J."/>
            <person name="Copeland A.C."/>
            <person name="Dhillon B."/>
            <person name="Glaser F."/>
            <person name="Hesse C.N."/>
            <person name="Kosti I."/>
            <person name="LaButti K."/>
            <person name="Lindquist E.A."/>
            <person name="Lucas S."/>
            <person name="Salamov A.A."/>
            <person name="Bradshaw R.E."/>
            <person name="Ciuffetti L."/>
            <person name="Hamelin R.C."/>
            <person name="Kema G.H.J."/>
            <person name="Lawrence C."/>
            <person name="Scott J.A."/>
            <person name="Spatafora J.W."/>
            <person name="Turgeon B.G."/>
            <person name="de Wit P.J.G.M."/>
            <person name="Zhong S."/>
            <person name="Goodwin S.B."/>
            <person name="Grigoriev I.V."/>
        </authorList>
    </citation>
    <scope>NUCLEOTIDE SEQUENCE [LARGE SCALE GENOMIC DNA]</scope>
    <source>
        <strain evidence="2">NZE10 / CBS 128990</strain>
    </source>
</reference>
<dbReference type="HOGENOM" id="CLU_1299678_0_0_1"/>
<keyword evidence="2" id="KW-1185">Reference proteome</keyword>